<dbReference type="InterPro" id="IPR036291">
    <property type="entry name" value="NAD(P)-bd_dom_sf"/>
</dbReference>
<proteinExistence type="inferred from homology"/>
<dbReference type="RefSeq" id="XP_056069289.1">
    <property type="nucleotide sequence ID" value="XM_056217733.1"/>
</dbReference>
<dbReference type="GeneID" id="80912510"/>
<name>A0A9W9C938_9PLEO</name>
<organism evidence="3 4">
    <name type="scientific">Didymosphaeria variabile</name>
    <dbReference type="NCBI Taxonomy" id="1932322"/>
    <lineage>
        <taxon>Eukaryota</taxon>
        <taxon>Fungi</taxon>
        <taxon>Dikarya</taxon>
        <taxon>Ascomycota</taxon>
        <taxon>Pezizomycotina</taxon>
        <taxon>Dothideomycetes</taxon>
        <taxon>Pleosporomycetidae</taxon>
        <taxon>Pleosporales</taxon>
        <taxon>Massarineae</taxon>
        <taxon>Didymosphaeriaceae</taxon>
        <taxon>Didymosphaeria</taxon>
    </lineage>
</organism>
<dbReference type="Pfam" id="PF13460">
    <property type="entry name" value="NAD_binding_10"/>
    <property type="match status" value="1"/>
</dbReference>
<dbReference type="InterPro" id="IPR051606">
    <property type="entry name" value="Polyketide_Oxido-like"/>
</dbReference>
<accession>A0A9W9C938</accession>
<evidence type="ECO:0000259" key="2">
    <source>
        <dbReference type="Pfam" id="PF13460"/>
    </source>
</evidence>
<dbReference type="Gene3D" id="3.40.50.720">
    <property type="entry name" value="NAD(P)-binding Rossmann-like Domain"/>
    <property type="match status" value="1"/>
</dbReference>
<protein>
    <recommendedName>
        <fullName evidence="2">NAD(P)-binding domain-containing protein</fullName>
    </recommendedName>
</protein>
<comment type="caution">
    <text evidence="3">The sequence shown here is derived from an EMBL/GenBank/DDBJ whole genome shotgun (WGS) entry which is preliminary data.</text>
</comment>
<feature type="domain" description="NAD(P)-binding" evidence="2">
    <location>
        <begin position="20"/>
        <end position="81"/>
    </location>
</feature>
<keyword evidence="4" id="KW-1185">Reference proteome</keyword>
<evidence type="ECO:0000313" key="4">
    <source>
        <dbReference type="Proteomes" id="UP001140513"/>
    </source>
</evidence>
<dbReference type="EMBL" id="JAPEUX010000006">
    <property type="protein sequence ID" value="KAJ4350359.1"/>
    <property type="molecule type" value="Genomic_DNA"/>
</dbReference>
<evidence type="ECO:0000313" key="3">
    <source>
        <dbReference type="EMBL" id="KAJ4350359.1"/>
    </source>
</evidence>
<gene>
    <name evidence="3" type="ORF">N0V89_008980</name>
</gene>
<comment type="similarity">
    <text evidence="1">Belongs to the avfA family.</text>
</comment>
<dbReference type="Proteomes" id="UP001140513">
    <property type="component" value="Unassembled WGS sequence"/>
</dbReference>
<reference evidence="3" key="1">
    <citation type="submission" date="2022-10" db="EMBL/GenBank/DDBJ databases">
        <title>Tapping the CABI collections for fungal endophytes: first genome assemblies for Collariella, Neodidymelliopsis, Ascochyta clinopodiicola, Didymella pomorum, Didymosphaeria variabile, Neocosmospora piperis and Neocucurbitaria cava.</title>
        <authorList>
            <person name="Hill R."/>
        </authorList>
    </citation>
    <scope>NUCLEOTIDE SEQUENCE</scope>
    <source>
        <strain evidence="3">IMI 356815</strain>
    </source>
</reference>
<evidence type="ECO:0000256" key="1">
    <source>
        <dbReference type="ARBA" id="ARBA00038376"/>
    </source>
</evidence>
<dbReference type="PANTHER" id="PTHR43355">
    <property type="entry name" value="FLAVIN REDUCTASE (NADPH)"/>
    <property type="match status" value="1"/>
</dbReference>
<dbReference type="AlphaFoldDB" id="A0A9W9C938"/>
<dbReference type="PANTHER" id="PTHR43355:SF2">
    <property type="entry name" value="FLAVIN REDUCTASE (NADPH)"/>
    <property type="match status" value="1"/>
</dbReference>
<dbReference type="OrthoDB" id="10254221at2759"/>
<dbReference type="GO" id="GO:0042602">
    <property type="term" value="F:riboflavin reductase (NADPH) activity"/>
    <property type="evidence" value="ECO:0007669"/>
    <property type="project" value="TreeGrafter"/>
</dbReference>
<dbReference type="SUPFAM" id="SSF51735">
    <property type="entry name" value="NAD(P)-binding Rossmann-fold domains"/>
    <property type="match status" value="1"/>
</dbReference>
<sequence>MPRHILVLGGTSPAGIDFSLAALRDGHTLTLYVRNPSKLPPEIANNATLHKGELTDAAAIEKAVAYQHYDAAIRGAAEGDELDGVSGAAVGEGPAKGVKAGMVGEVGAKLERKGLAEWVLKEMEVGKWAGKVPAVSNA</sequence>
<dbReference type="InterPro" id="IPR016040">
    <property type="entry name" value="NAD(P)-bd_dom"/>
</dbReference>
<dbReference type="GO" id="GO:0004074">
    <property type="term" value="F:biliverdin reductase [NAD(P)H] activity"/>
    <property type="evidence" value="ECO:0007669"/>
    <property type="project" value="TreeGrafter"/>
</dbReference>